<dbReference type="HAMAP" id="MF_03210">
    <property type="entry name" value="Formate_dehydrogenase"/>
    <property type="match status" value="1"/>
</dbReference>
<feature type="domain" description="D-isomer specific 2-hydroxyacid dehydrogenase catalytic" evidence="6">
    <location>
        <begin position="57"/>
        <end position="360"/>
    </location>
</feature>
<dbReference type="InterPro" id="IPR006139">
    <property type="entry name" value="D-isomer_2_OHA_DH_cat_dom"/>
</dbReference>
<dbReference type="AlphaFoldDB" id="A0A8T1VMX1"/>
<feature type="binding site" evidence="5">
    <location>
        <begin position="198"/>
        <end position="199"/>
    </location>
    <ligand>
        <name>NAD(+)</name>
        <dbReference type="ChEBI" id="CHEBI:57540"/>
    </ligand>
</feature>
<dbReference type="GO" id="GO:0005737">
    <property type="term" value="C:cytoplasm"/>
    <property type="evidence" value="ECO:0007669"/>
    <property type="project" value="UniProtKB-SubCell"/>
</dbReference>
<evidence type="ECO:0000259" key="6">
    <source>
        <dbReference type="Pfam" id="PF00389"/>
    </source>
</evidence>
<dbReference type="GO" id="GO:0051287">
    <property type="term" value="F:NAD binding"/>
    <property type="evidence" value="ECO:0007669"/>
    <property type="project" value="InterPro"/>
</dbReference>
<evidence type="ECO:0000256" key="2">
    <source>
        <dbReference type="ARBA" id="ARBA00013128"/>
    </source>
</evidence>
<dbReference type="PANTHER" id="PTHR42938:SF9">
    <property type="entry name" value="FORMATE DEHYDROGENASE 1"/>
    <property type="match status" value="1"/>
</dbReference>
<evidence type="ECO:0000256" key="4">
    <source>
        <dbReference type="ARBA" id="ARBA00023027"/>
    </source>
</evidence>
<dbReference type="Proteomes" id="UP000694044">
    <property type="component" value="Unassembled WGS sequence"/>
</dbReference>
<keyword evidence="9" id="KW-1185">Reference proteome</keyword>
<dbReference type="InterPro" id="IPR033689">
    <property type="entry name" value="FDH_NAD-dep"/>
</dbReference>
<name>A0A8T1VMX1_9STRA</name>
<comment type="catalytic activity">
    <reaction evidence="1 5">
        <text>formate + NAD(+) = CO2 + NADH</text>
        <dbReference type="Rhea" id="RHEA:15985"/>
        <dbReference type="ChEBI" id="CHEBI:15740"/>
        <dbReference type="ChEBI" id="CHEBI:16526"/>
        <dbReference type="ChEBI" id="CHEBI:57540"/>
        <dbReference type="ChEBI" id="CHEBI:57945"/>
        <dbReference type="EC" id="1.17.1.9"/>
    </reaction>
</comment>
<evidence type="ECO:0000259" key="7">
    <source>
        <dbReference type="Pfam" id="PF02826"/>
    </source>
</evidence>
<feature type="binding site" evidence="5">
    <location>
        <position position="143"/>
    </location>
    <ligand>
        <name>substrate</name>
    </ligand>
</feature>
<dbReference type="GO" id="GO:0042183">
    <property type="term" value="P:formate catabolic process"/>
    <property type="evidence" value="ECO:0007669"/>
    <property type="project" value="UniProtKB-UniRule"/>
</dbReference>
<feature type="site" description="Important for catalytic activity" evidence="5">
    <location>
        <position position="329"/>
    </location>
</feature>
<evidence type="ECO:0000256" key="3">
    <source>
        <dbReference type="ARBA" id="ARBA00023002"/>
    </source>
</evidence>
<feature type="binding site" evidence="5">
    <location>
        <position position="218"/>
    </location>
    <ligand>
        <name>NAD(+)</name>
        <dbReference type="ChEBI" id="CHEBI:57540"/>
    </ligand>
</feature>
<comment type="subcellular location">
    <subcellularLocation>
        <location evidence="5">Cytoplasm</location>
    </subcellularLocation>
</comment>
<evidence type="ECO:0000313" key="8">
    <source>
        <dbReference type="EMBL" id="KAG7380734.1"/>
    </source>
</evidence>
<dbReference type="PROSITE" id="PS00671">
    <property type="entry name" value="D_2_HYDROXYACID_DH_3"/>
    <property type="match status" value="1"/>
</dbReference>
<dbReference type="EMBL" id="JAGDFM010000279">
    <property type="protein sequence ID" value="KAG7380734.1"/>
    <property type="molecule type" value="Genomic_DNA"/>
</dbReference>
<accession>A0A8T1VMX1</accession>
<feature type="binding site" evidence="5">
    <location>
        <begin position="329"/>
        <end position="332"/>
    </location>
    <ligand>
        <name>NAD(+)</name>
        <dbReference type="ChEBI" id="CHEBI:57540"/>
    </ligand>
</feature>
<keyword evidence="5" id="KW-0963">Cytoplasm</keyword>
<comment type="subunit">
    <text evidence="5">Homodimer.</text>
</comment>
<keyword evidence="3 5" id="KW-0560">Oxidoreductase</keyword>
<dbReference type="Pfam" id="PF02826">
    <property type="entry name" value="2-Hacid_dh_C"/>
    <property type="match status" value="1"/>
</dbReference>
<dbReference type="Pfam" id="PF00389">
    <property type="entry name" value="2-Hacid_dh"/>
    <property type="match status" value="1"/>
</dbReference>
<dbReference type="PANTHER" id="PTHR42938">
    <property type="entry name" value="FORMATE DEHYDROGENASE 1"/>
    <property type="match status" value="1"/>
</dbReference>
<gene>
    <name evidence="8" type="primary">FDH1_2</name>
    <name evidence="8" type="ORF">PHYPSEUDO_006824</name>
</gene>
<dbReference type="FunFam" id="3.40.50.720:FF:000057">
    <property type="entry name" value="Formate dehydrogenase"/>
    <property type="match status" value="1"/>
</dbReference>
<comment type="caution">
    <text evidence="5">Lacks conserved residue(s) required for the propagation of feature annotation.</text>
</comment>
<feature type="binding site" evidence="5">
    <location>
        <begin position="253"/>
        <end position="257"/>
    </location>
    <ligand>
        <name>NAD(+)</name>
        <dbReference type="ChEBI" id="CHEBI:57540"/>
    </ligand>
</feature>
<reference evidence="8" key="1">
    <citation type="submission" date="2021-02" db="EMBL/GenBank/DDBJ databases">
        <authorList>
            <person name="Palmer J.M."/>
        </authorList>
    </citation>
    <scope>NUCLEOTIDE SEQUENCE</scope>
    <source>
        <strain evidence="8">SCRP734</strain>
    </source>
</reference>
<feature type="binding site" evidence="5">
    <location>
        <position position="119"/>
    </location>
    <ligand>
        <name>substrate</name>
    </ligand>
</feature>
<organism evidence="8 9">
    <name type="scientific">Phytophthora pseudosyringae</name>
    <dbReference type="NCBI Taxonomy" id="221518"/>
    <lineage>
        <taxon>Eukaryota</taxon>
        <taxon>Sar</taxon>
        <taxon>Stramenopiles</taxon>
        <taxon>Oomycota</taxon>
        <taxon>Peronosporomycetes</taxon>
        <taxon>Peronosporales</taxon>
        <taxon>Peronosporaceae</taxon>
        <taxon>Phytophthora</taxon>
    </lineage>
</organism>
<proteinExistence type="inferred from homology"/>
<sequence>MFAPTKISTRLAAASTRSFTASAPKHMKVVCALYEGGEHGRQNPKILGCVENELGLRKFLEDRGHELVVTSDKDGDGSEFARHLRDADVAISQPFWPAYLTRERIAAAPKLKLAITAGIGSDHVDLAAACDRKITVAEVTGSNVVSVAEHVVMMILSLVRNYMPAYKQVVDGDWDIAAIANHAYDLENKHVGVVAAGRIGQRVLRRLKPFDVKLHYNDKIRLPAELEKELGVQWHATVEDMVKQCDVVSINCPLHPETENLFDAKLLSKMKNGSYIVNTARGKIVDKDALVKAVESGHVQGYAGDVWFPQPAPADHPWRSMPRHAMTPHYSGTTLDAQARYAAGTKEILERFFDGKPQRHEYLIAEGGKVTSPSYTNGNATSGSL</sequence>
<dbReference type="NCBIfam" id="NF005750">
    <property type="entry name" value="PRK07574.1"/>
    <property type="match status" value="1"/>
</dbReference>
<dbReference type="GO" id="GO:0008863">
    <property type="term" value="F:formate dehydrogenase (NAD+) activity"/>
    <property type="evidence" value="ECO:0007669"/>
    <property type="project" value="UniProtKB-UniRule"/>
</dbReference>
<comment type="function">
    <text evidence="5">Catalyzes the NAD(+)-dependent oxidation of formate to carbon dioxide. Formate oxidation is the final step in the methanol oxidation pathway in methylotrophic microorganisms. Has a role in the detoxification of exogenous formate in non-methylotrophic organisms.</text>
</comment>
<dbReference type="CDD" id="cd05302">
    <property type="entry name" value="FDH"/>
    <property type="match status" value="1"/>
</dbReference>
<protein>
    <recommendedName>
        <fullName evidence="2 5">Formate dehydrogenase</fullName>
        <shortName evidence="5">FDH</shortName>
        <ecNumber evidence="2 5">1.17.1.9</ecNumber>
    </recommendedName>
    <alternativeName>
        <fullName evidence="5">NAD-dependent formate dehydrogenase</fullName>
    </alternativeName>
</protein>
<evidence type="ECO:0000256" key="1">
    <source>
        <dbReference type="ARBA" id="ARBA00000455"/>
    </source>
</evidence>
<feature type="site" description="Important for catalytic activity" evidence="5">
    <location>
        <position position="281"/>
    </location>
</feature>
<keyword evidence="4 5" id="KW-0520">NAD</keyword>
<evidence type="ECO:0000313" key="9">
    <source>
        <dbReference type="Proteomes" id="UP000694044"/>
    </source>
</evidence>
<feature type="binding site" evidence="5">
    <location>
        <position position="305"/>
    </location>
    <ligand>
        <name>NAD(+)</name>
        <dbReference type="ChEBI" id="CHEBI:57540"/>
    </ligand>
</feature>
<feature type="domain" description="D-isomer specific 2-hydroxyacid dehydrogenase NAD-binding" evidence="7">
    <location>
        <begin position="152"/>
        <end position="330"/>
    </location>
</feature>
<comment type="caution">
    <text evidence="8">The sequence shown here is derived from an EMBL/GenBank/DDBJ whole genome shotgun (WGS) entry which is preliminary data.</text>
</comment>
<dbReference type="EC" id="1.17.1.9" evidence="2 5"/>
<dbReference type="InterPro" id="IPR029753">
    <property type="entry name" value="D-isomer_DH_CS"/>
</dbReference>
<dbReference type="InterPro" id="IPR006140">
    <property type="entry name" value="D-isomer_DH_NAD-bd"/>
</dbReference>
<evidence type="ECO:0000256" key="5">
    <source>
        <dbReference type="HAMAP-Rule" id="MF_03210"/>
    </source>
</evidence>
<dbReference type="PROSITE" id="PS00670">
    <property type="entry name" value="D_2_HYDROXYACID_DH_2"/>
    <property type="match status" value="1"/>
</dbReference>
<comment type="similarity">
    <text evidence="5">Belongs to the D-isomer specific 2-hydroxyacid dehydrogenase family. FDH subfamily.</text>
</comment>
<feature type="binding site" evidence="5">
    <location>
        <position position="279"/>
    </location>
    <ligand>
        <name>NAD(+)</name>
        <dbReference type="ChEBI" id="CHEBI:57540"/>
    </ligand>
</feature>
<dbReference type="OrthoDB" id="418179at2759"/>
<dbReference type="GO" id="GO:0016616">
    <property type="term" value="F:oxidoreductase activity, acting on the CH-OH group of donors, NAD or NADP as acceptor"/>
    <property type="evidence" value="ECO:0007669"/>
    <property type="project" value="InterPro"/>
</dbReference>
<feature type="binding site" evidence="5">
    <location>
        <position position="374"/>
    </location>
    <ligand>
        <name>NAD(+)</name>
        <dbReference type="ChEBI" id="CHEBI:57540"/>
    </ligand>
</feature>